<reference evidence="1" key="1">
    <citation type="submission" date="2022-08" db="EMBL/GenBank/DDBJ databases">
        <title>Genome Sequence of Lecanicillium fungicola.</title>
        <authorList>
            <person name="Buettner E."/>
        </authorList>
    </citation>
    <scope>NUCLEOTIDE SEQUENCE</scope>
    <source>
        <strain evidence="1">Babe33</strain>
    </source>
</reference>
<gene>
    <name evidence="1" type="ORF">NQ176_g4153</name>
</gene>
<sequence length="75" mass="7308">MKLLAFNILVTVASSAAIEPLVVDGILELDCTAPSVSPASGAAFQANCASVGKSPGCCLFGLAGLALVCNAPTGV</sequence>
<dbReference type="Proteomes" id="UP001143910">
    <property type="component" value="Unassembled WGS sequence"/>
</dbReference>
<accession>A0ACC1NEW9</accession>
<evidence type="ECO:0000313" key="2">
    <source>
        <dbReference type="Proteomes" id="UP001143910"/>
    </source>
</evidence>
<protein>
    <submittedName>
        <fullName evidence="1">Uncharacterized protein</fullName>
    </submittedName>
</protein>
<organism evidence="1 2">
    <name type="scientific">Zarea fungicola</name>
    <dbReference type="NCBI Taxonomy" id="93591"/>
    <lineage>
        <taxon>Eukaryota</taxon>
        <taxon>Fungi</taxon>
        <taxon>Dikarya</taxon>
        <taxon>Ascomycota</taxon>
        <taxon>Pezizomycotina</taxon>
        <taxon>Sordariomycetes</taxon>
        <taxon>Hypocreomycetidae</taxon>
        <taxon>Hypocreales</taxon>
        <taxon>Cordycipitaceae</taxon>
        <taxon>Zarea</taxon>
    </lineage>
</organism>
<proteinExistence type="predicted"/>
<keyword evidence="2" id="KW-1185">Reference proteome</keyword>
<evidence type="ECO:0000313" key="1">
    <source>
        <dbReference type="EMBL" id="KAJ2977832.1"/>
    </source>
</evidence>
<comment type="caution">
    <text evidence="1">The sequence shown here is derived from an EMBL/GenBank/DDBJ whole genome shotgun (WGS) entry which is preliminary data.</text>
</comment>
<dbReference type="EMBL" id="JANJQO010000434">
    <property type="protein sequence ID" value="KAJ2977832.1"/>
    <property type="molecule type" value="Genomic_DNA"/>
</dbReference>
<name>A0ACC1NEW9_9HYPO</name>